<protein>
    <submittedName>
        <fullName evidence="1">Uncharacterized protein</fullName>
    </submittedName>
</protein>
<sequence>MIPRIRSELTQLFAVFLTLTSVALAAISSPSSTLTLYAWPLDASSPTTLGTLDTVAVKHQASQHDSLHTTLPAKDIFQADLSNFNPSDAQSDRYVRIGWFDGSANDQDSWCGTLSSAAVLANDKGLKRRLVVNVDEQGEVFSVGLQATLPQGRKAGDEDFEVVVVKIQPGPKPALNRPVKLNAEGKVEGQQKGEEKSFLQKYWWAIALFLLVQVVAGGGGKE</sequence>
<accession>A0ACC3D185</accession>
<dbReference type="Proteomes" id="UP001186974">
    <property type="component" value="Unassembled WGS sequence"/>
</dbReference>
<name>A0ACC3D185_9PEZI</name>
<evidence type="ECO:0000313" key="1">
    <source>
        <dbReference type="EMBL" id="KAK3060153.1"/>
    </source>
</evidence>
<evidence type="ECO:0000313" key="2">
    <source>
        <dbReference type="Proteomes" id="UP001186974"/>
    </source>
</evidence>
<keyword evidence="2" id="KW-1185">Reference proteome</keyword>
<dbReference type="EMBL" id="JAWDJW010008814">
    <property type="protein sequence ID" value="KAK3060153.1"/>
    <property type="molecule type" value="Genomic_DNA"/>
</dbReference>
<comment type="caution">
    <text evidence="1">The sequence shown here is derived from an EMBL/GenBank/DDBJ whole genome shotgun (WGS) entry which is preliminary data.</text>
</comment>
<reference evidence="1" key="1">
    <citation type="submission" date="2024-09" db="EMBL/GenBank/DDBJ databases">
        <title>Black Yeasts Isolated from many extreme environments.</title>
        <authorList>
            <person name="Coleine C."/>
            <person name="Stajich J.E."/>
            <person name="Selbmann L."/>
        </authorList>
    </citation>
    <scope>NUCLEOTIDE SEQUENCE</scope>
    <source>
        <strain evidence="1">CCFEE 5737</strain>
    </source>
</reference>
<organism evidence="1 2">
    <name type="scientific">Coniosporium uncinatum</name>
    <dbReference type="NCBI Taxonomy" id="93489"/>
    <lineage>
        <taxon>Eukaryota</taxon>
        <taxon>Fungi</taxon>
        <taxon>Dikarya</taxon>
        <taxon>Ascomycota</taxon>
        <taxon>Pezizomycotina</taxon>
        <taxon>Dothideomycetes</taxon>
        <taxon>Dothideomycetes incertae sedis</taxon>
        <taxon>Coniosporium</taxon>
    </lineage>
</organism>
<proteinExistence type="predicted"/>
<gene>
    <name evidence="1" type="ORF">LTS18_009190</name>
</gene>